<dbReference type="Proteomes" id="UP000261360">
    <property type="component" value="Unplaced"/>
</dbReference>
<dbReference type="Ensembl" id="ENSSLDT00000002430.1">
    <property type="protein sequence ID" value="ENSSLDP00000002330.1"/>
    <property type="gene ID" value="ENSSLDG00000001894.1"/>
</dbReference>
<accession>A0A3B4WEP2</accession>
<reference evidence="1" key="2">
    <citation type="submission" date="2025-09" db="UniProtKB">
        <authorList>
            <consortium name="Ensembl"/>
        </authorList>
    </citation>
    <scope>IDENTIFICATION</scope>
</reference>
<organism evidence="1 2">
    <name type="scientific">Seriola lalandi dorsalis</name>
    <dbReference type="NCBI Taxonomy" id="1841481"/>
    <lineage>
        <taxon>Eukaryota</taxon>
        <taxon>Metazoa</taxon>
        <taxon>Chordata</taxon>
        <taxon>Craniata</taxon>
        <taxon>Vertebrata</taxon>
        <taxon>Euteleostomi</taxon>
        <taxon>Actinopterygii</taxon>
        <taxon>Neopterygii</taxon>
        <taxon>Teleostei</taxon>
        <taxon>Neoteleostei</taxon>
        <taxon>Acanthomorphata</taxon>
        <taxon>Carangaria</taxon>
        <taxon>Carangiformes</taxon>
        <taxon>Carangidae</taxon>
        <taxon>Seriola</taxon>
    </lineage>
</organism>
<evidence type="ECO:0000313" key="2">
    <source>
        <dbReference type="Proteomes" id="UP000261360"/>
    </source>
</evidence>
<evidence type="ECO:0000313" key="1">
    <source>
        <dbReference type="Ensembl" id="ENSSLDP00000002330.1"/>
    </source>
</evidence>
<keyword evidence="2" id="KW-1185">Reference proteome</keyword>
<reference evidence="1" key="1">
    <citation type="submission" date="2025-08" db="UniProtKB">
        <authorList>
            <consortium name="Ensembl"/>
        </authorList>
    </citation>
    <scope>IDENTIFICATION</scope>
</reference>
<name>A0A3B4WEP2_SERLL</name>
<dbReference type="AlphaFoldDB" id="A0A3B4WEP2"/>
<protein>
    <submittedName>
        <fullName evidence="1">Uncharacterized protein</fullName>
    </submittedName>
</protein>
<proteinExistence type="predicted"/>
<sequence>MRRTQRGLLHWTPLKLHGYGREKNPKIKIVPRLYKFIVGLVSEGHHWMLVVCVCTC</sequence>
<dbReference type="GeneTree" id="ENSGT00770000121708"/>